<evidence type="ECO:0000313" key="2">
    <source>
        <dbReference type="EMBL" id="PIO63896.1"/>
    </source>
</evidence>
<name>A0A2G9U0T0_TELCI</name>
<dbReference type="CDD" id="cd01099">
    <property type="entry name" value="PAN_AP_HGF"/>
    <property type="match status" value="1"/>
</dbReference>
<feature type="domain" description="Apple" evidence="1">
    <location>
        <begin position="25"/>
        <end position="106"/>
    </location>
</feature>
<protein>
    <submittedName>
        <fullName evidence="2">PAN domain protein</fullName>
    </submittedName>
</protein>
<sequence length="227" mass="25601">MAVSSRNLDLYEPFCAEAVDTAPVCNKLYSFEKIITSRMVNATTLQELRNQTVDGCLTACMSSSKKCGAVNYDVSSTNCYLMSASKTDKEATIVQDESFDYYEPACLLEAQETSTVTPAFNDIFLLHEKNRTLRQEFRNIQHWDTGDLVTCCASASDPELQQLAEFESIPRLTALSEHKYTGAVYAAERFEQCRVFVRSSNRFAIFIPRPQHNTWCNALEILKPGIL</sequence>
<dbReference type="PANTHER" id="PTHR47327">
    <property type="entry name" value="FI18240P1-RELATED"/>
    <property type="match status" value="1"/>
</dbReference>
<reference evidence="2 3" key="1">
    <citation type="submission" date="2015-09" db="EMBL/GenBank/DDBJ databases">
        <title>Draft genome of the parasitic nematode Teladorsagia circumcincta isolate WARC Sus (inbred).</title>
        <authorList>
            <person name="Mitreva M."/>
        </authorList>
    </citation>
    <scope>NUCLEOTIDE SEQUENCE [LARGE SCALE GENOMIC DNA]</scope>
    <source>
        <strain evidence="2 3">S</strain>
    </source>
</reference>
<dbReference type="OrthoDB" id="6423981at2759"/>
<dbReference type="GO" id="GO:0009653">
    <property type="term" value="P:anatomical structure morphogenesis"/>
    <property type="evidence" value="ECO:0007669"/>
    <property type="project" value="TreeGrafter"/>
</dbReference>
<dbReference type="SUPFAM" id="SSF57414">
    <property type="entry name" value="Hairpin loop containing domain-like"/>
    <property type="match status" value="1"/>
</dbReference>
<dbReference type="PANTHER" id="PTHR47327:SF19">
    <property type="entry name" value="CUTICLIN-LIKE"/>
    <property type="match status" value="1"/>
</dbReference>
<gene>
    <name evidence="2" type="ORF">TELCIR_14491</name>
</gene>
<accession>A0A2G9U0T0</accession>
<dbReference type="Proteomes" id="UP000230423">
    <property type="component" value="Unassembled WGS sequence"/>
</dbReference>
<organism evidence="2 3">
    <name type="scientific">Teladorsagia circumcincta</name>
    <name type="common">Brown stomach worm</name>
    <name type="synonym">Ostertagia circumcincta</name>
    <dbReference type="NCBI Taxonomy" id="45464"/>
    <lineage>
        <taxon>Eukaryota</taxon>
        <taxon>Metazoa</taxon>
        <taxon>Ecdysozoa</taxon>
        <taxon>Nematoda</taxon>
        <taxon>Chromadorea</taxon>
        <taxon>Rhabditida</taxon>
        <taxon>Rhabditina</taxon>
        <taxon>Rhabditomorpha</taxon>
        <taxon>Strongyloidea</taxon>
        <taxon>Trichostrongylidae</taxon>
        <taxon>Teladorsagia</taxon>
    </lineage>
</organism>
<proteinExistence type="predicted"/>
<dbReference type="Gene3D" id="3.50.4.10">
    <property type="entry name" value="Hepatocyte Growth Factor"/>
    <property type="match status" value="1"/>
</dbReference>
<evidence type="ECO:0000259" key="1">
    <source>
        <dbReference type="PROSITE" id="PS50948"/>
    </source>
</evidence>
<dbReference type="Pfam" id="PF00024">
    <property type="entry name" value="PAN_1"/>
    <property type="match status" value="1"/>
</dbReference>
<dbReference type="PROSITE" id="PS50948">
    <property type="entry name" value="PAN"/>
    <property type="match status" value="1"/>
</dbReference>
<dbReference type="InterPro" id="IPR052774">
    <property type="entry name" value="Celegans_DevNeuronal_Protein"/>
</dbReference>
<keyword evidence="3" id="KW-1185">Reference proteome</keyword>
<dbReference type="AlphaFoldDB" id="A0A2G9U0T0"/>
<dbReference type="SMART" id="SM00473">
    <property type="entry name" value="PAN_AP"/>
    <property type="match status" value="1"/>
</dbReference>
<evidence type="ECO:0000313" key="3">
    <source>
        <dbReference type="Proteomes" id="UP000230423"/>
    </source>
</evidence>
<dbReference type="EMBL" id="KZ350416">
    <property type="protein sequence ID" value="PIO63896.1"/>
    <property type="molecule type" value="Genomic_DNA"/>
</dbReference>
<dbReference type="InterPro" id="IPR003609">
    <property type="entry name" value="Pan_app"/>
</dbReference>